<gene>
    <name evidence="1" type="ORF">UCDDS831_g08502</name>
</gene>
<accession>A0A0G2DSS6</accession>
<evidence type="ECO:0000313" key="1">
    <source>
        <dbReference type="EMBL" id="KKY14027.1"/>
    </source>
</evidence>
<organism evidence="1 2">
    <name type="scientific">Diplodia seriata</name>
    <dbReference type="NCBI Taxonomy" id="420778"/>
    <lineage>
        <taxon>Eukaryota</taxon>
        <taxon>Fungi</taxon>
        <taxon>Dikarya</taxon>
        <taxon>Ascomycota</taxon>
        <taxon>Pezizomycotina</taxon>
        <taxon>Dothideomycetes</taxon>
        <taxon>Dothideomycetes incertae sedis</taxon>
        <taxon>Botryosphaeriales</taxon>
        <taxon>Botryosphaeriaceae</taxon>
        <taxon>Diplodia</taxon>
    </lineage>
</organism>
<dbReference type="Proteomes" id="UP000034182">
    <property type="component" value="Unassembled WGS sequence"/>
</dbReference>
<reference evidence="1 2" key="2">
    <citation type="submission" date="2015-05" db="EMBL/GenBank/DDBJ databases">
        <title>Distinctive expansion of gene families associated with plant cell wall degradation and secondary metabolism in the genomes of grapevine trunk pathogens.</title>
        <authorList>
            <person name="Lawrence D.P."/>
            <person name="Travadon R."/>
            <person name="Rolshausen P.E."/>
            <person name="Baumgartner K."/>
        </authorList>
    </citation>
    <scope>NUCLEOTIDE SEQUENCE [LARGE SCALE GENOMIC DNA]</scope>
    <source>
        <strain evidence="1">DS831</strain>
    </source>
</reference>
<comment type="caution">
    <text evidence="1">The sequence shown here is derived from an EMBL/GenBank/DDBJ whole genome shotgun (WGS) entry which is preliminary data.</text>
</comment>
<protein>
    <submittedName>
        <fullName evidence="1">Uncharacterized protein</fullName>
    </submittedName>
</protein>
<dbReference type="AlphaFoldDB" id="A0A0G2DSS6"/>
<reference evidence="1 2" key="1">
    <citation type="submission" date="2015-03" db="EMBL/GenBank/DDBJ databases">
        <authorList>
            <person name="Morales-Cruz A."/>
            <person name="Amrine K.C."/>
            <person name="Cantu D."/>
        </authorList>
    </citation>
    <scope>NUCLEOTIDE SEQUENCE [LARGE SCALE GENOMIC DNA]</scope>
    <source>
        <strain evidence="1">DS831</strain>
    </source>
</reference>
<name>A0A0G2DSS6_9PEZI</name>
<evidence type="ECO:0000313" key="2">
    <source>
        <dbReference type="Proteomes" id="UP000034182"/>
    </source>
</evidence>
<sequence length="193" mass="21646">MGTRHLILVYYRDQYHIAQYGQYDGYPSGAGLVILRFVSSPANVAKLKSVLADADHTLYTPTDAQIDAWNFEMTKAGFTPEAVAICPSVNIRTGAKILDIVAEATPEKPVPIVKEMEFLADSLYCEFAYVVDLDADALEVYSDFWIKPMETQGESRFASMECFREVKERLPPMKGRFVFGDLPDEKGFLEALP</sequence>
<dbReference type="EMBL" id="LAQI01000246">
    <property type="protein sequence ID" value="KKY14027.1"/>
    <property type="molecule type" value="Genomic_DNA"/>
</dbReference>
<proteinExistence type="predicted"/>